<comment type="catalytic activity">
    <reaction evidence="17">
        <text>a (3S)-3-hydroxyacyl-CoA = a (2E)-enoyl-CoA + H2O</text>
        <dbReference type="Rhea" id="RHEA:16105"/>
        <dbReference type="ChEBI" id="CHEBI:15377"/>
        <dbReference type="ChEBI" id="CHEBI:57318"/>
        <dbReference type="ChEBI" id="CHEBI:58856"/>
        <dbReference type="EC" id="4.2.1.17"/>
    </reaction>
</comment>
<dbReference type="FunFam" id="3.40.50.720:FF:000009">
    <property type="entry name" value="Fatty oxidation complex, alpha subunit"/>
    <property type="match status" value="1"/>
</dbReference>
<keyword evidence="9" id="KW-0560">Oxidoreductase</keyword>
<comment type="catalytic activity">
    <reaction evidence="1">
        <text>a (3Z)-enoyl-CoA = a 4-saturated (2E)-enoyl-CoA</text>
        <dbReference type="Rhea" id="RHEA:45900"/>
        <dbReference type="ChEBI" id="CHEBI:85097"/>
        <dbReference type="ChEBI" id="CHEBI:85489"/>
        <dbReference type="EC" id="5.3.3.8"/>
    </reaction>
</comment>
<evidence type="ECO:0000256" key="19">
    <source>
        <dbReference type="RuleBase" id="RU003707"/>
    </source>
</evidence>
<evidence type="ECO:0008006" key="24">
    <source>
        <dbReference type="Google" id="ProtNLM"/>
    </source>
</evidence>
<keyword evidence="14" id="KW-0456">Lyase</keyword>
<dbReference type="Pfam" id="PF00378">
    <property type="entry name" value="ECH_1"/>
    <property type="match status" value="1"/>
</dbReference>
<feature type="domain" description="3-hydroxyacyl-CoA dehydrogenase NAD binding" evidence="21">
    <location>
        <begin position="353"/>
        <end position="531"/>
    </location>
</feature>
<dbReference type="EMBL" id="JARYMX010000004">
    <property type="protein sequence ID" value="KAJ9551296.1"/>
    <property type="molecule type" value="Genomic_DNA"/>
</dbReference>
<keyword evidence="23" id="KW-1185">Reference proteome</keyword>
<comment type="similarity">
    <text evidence="5">In the central section; belongs to the 3-hydroxyacyl-CoA dehydrogenase family.</text>
</comment>
<dbReference type="InterPro" id="IPR029045">
    <property type="entry name" value="ClpP/crotonase-like_dom_sf"/>
</dbReference>
<dbReference type="Gene3D" id="1.10.1040.50">
    <property type="match status" value="1"/>
</dbReference>
<evidence type="ECO:0000259" key="21">
    <source>
        <dbReference type="Pfam" id="PF02737"/>
    </source>
</evidence>
<dbReference type="PANTHER" id="PTHR23309:SF49">
    <property type="entry name" value="PEROXISOMAL BIFUNCTIONAL ENZYME"/>
    <property type="match status" value="1"/>
</dbReference>
<comment type="caution">
    <text evidence="22">The sequence shown here is derived from an EMBL/GenBank/DDBJ whole genome shotgun (WGS) entry which is preliminary data.</text>
</comment>
<comment type="catalytic activity">
    <reaction evidence="2">
        <text>a (3E)-enoyl-CoA = a 4-saturated (2E)-enoyl-CoA</text>
        <dbReference type="Rhea" id="RHEA:45228"/>
        <dbReference type="ChEBI" id="CHEBI:58521"/>
        <dbReference type="ChEBI" id="CHEBI:85097"/>
        <dbReference type="EC" id="5.3.3.8"/>
    </reaction>
</comment>
<dbReference type="PROSITE" id="PS50096">
    <property type="entry name" value="IQ"/>
    <property type="match status" value="1"/>
</dbReference>
<evidence type="ECO:0000256" key="7">
    <source>
        <dbReference type="ARBA" id="ARBA00011245"/>
    </source>
</evidence>
<accession>A0AA38TC79</accession>
<dbReference type="PROSITE" id="PS00166">
    <property type="entry name" value="ENOYL_COA_HYDRATASE"/>
    <property type="match status" value="1"/>
</dbReference>
<dbReference type="InterPro" id="IPR006176">
    <property type="entry name" value="3-OHacyl-CoA_DH_NAD-bd"/>
</dbReference>
<dbReference type="InterPro" id="IPR006108">
    <property type="entry name" value="3HC_DH_C"/>
</dbReference>
<evidence type="ECO:0000256" key="18">
    <source>
        <dbReference type="ARBA" id="ARBA00023717"/>
    </source>
</evidence>
<dbReference type="AlphaFoldDB" id="A0AA38TC79"/>
<evidence type="ECO:0000256" key="4">
    <source>
        <dbReference type="ARBA" id="ARBA00005005"/>
    </source>
</evidence>
<organism evidence="22 23">
    <name type="scientific">Centaurea solstitialis</name>
    <name type="common">yellow star-thistle</name>
    <dbReference type="NCBI Taxonomy" id="347529"/>
    <lineage>
        <taxon>Eukaryota</taxon>
        <taxon>Viridiplantae</taxon>
        <taxon>Streptophyta</taxon>
        <taxon>Embryophyta</taxon>
        <taxon>Tracheophyta</taxon>
        <taxon>Spermatophyta</taxon>
        <taxon>Magnoliopsida</taxon>
        <taxon>eudicotyledons</taxon>
        <taxon>Gunneridae</taxon>
        <taxon>Pentapetalae</taxon>
        <taxon>asterids</taxon>
        <taxon>campanulids</taxon>
        <taxon>Asterales</taxon>
        <taxon>Asteraceae</taxon>
        <taxon>Carduoideae</taxon>
        <taxon>Cardueae</taxon>
        <taxon>Centaureinae</taxon>
        <taxon>Centaurea</taxon>
    </lineage>
</organism>
<evidence type="ECO:0000256" key="6">
    <source>
        <dbReference type="ARBA" id="ARBA00008750"/>
    </source>
</evidence>
<evidence type="ECO:0000256" key="17">
    <source>
        <dbReference type="ARBA" id="ARBA00023709"/>
    </source>
</evidence>
<dbReference type="GO" id="GO:0005777">
    <property type="term" value="C:peroxisome"/>
    <property type="evidence" value="ECO:0007669"/>
    <property type="project" value="UniProtKB-SubCell"/>
</dbReference>
<dbReference type="SUPFAM" id="SSF52096">
    <property type="entry name" value="ClpP/crotonase"/>
    <property type="match status" value="1"/>
</dbReference>
<dbReference type="FunFam" id="3.90.226.10:FF:000025">
    <property type="entry name" value="Peroxisomal fatty acid beta-oxidation multifunctional protein"/>
    <property type="match status" value="1"/>
</dbReference>
<protein>
    <recommendedName>
        <fullName evidence="24">3-hydroxyacyl-CoA dehydrogenase</fullName>
    </recommendedName>
</protein>
<comment type="subunit">
    <text evidence="7">Monomer.</text>
</comment>
<sequence>MAEIGVKMEVDSDGVAIITISNPPVNAFAIPSKLLFNRFSLICLFSPFFSHSNLNQNDRFLISDFFSRLNVMVFLIVSLKEKVGEAMSRDDVKAIVLTGRRGKFSGGFDINVFQKVQQTGELSLLPDVSIDLVLNTIEDAKKPIVAAIEGLALGAGLEVAMGCHARIATPKAQLGLPELSLGIIPGAGGTQRLPRLLGLPKAIDMMLTSKPILSEEGNKLGLIDAIVPSQELLKVSRQWALDIAEKRKPWVRSLHSIDKIGSLSEAHEIIKLARQQAKRTSPNLPQHQACLDVIEEGIVQGGYPGVLKEGKLFNELVVSDTSKGLVHVFFAQRATSKVPNVTDIGLKPRAIKKVAVIGGGLMGSGIATSLIVNNIYVVLKEVNSEYLLKGIQMIEANVRGLVARKKLAQSRADKALSMIKGVLDYTEFKDVDMVIEAVIENLQLKQKIFGEIEKACPPHCILATNTSTIDLDLIGEKLRSQDRVVGAHFFSPAHVMPLLEIVRSEKTSAQVILDLMTVGKVIKKVPVVVGNCTGFAVNRAFFPYKQSADLLVLLGVDLFRIDRLINNFGLPMGPFQLADLTGYGVAVAVGKIYANAFRDRLFKSPITDLLIRNGRNGKKNGKGYYIYEKGSKPKPDPLVLPIIEESRKLANLMPQGKPISVTDQEIVEMVLFPVVNEACRVLEEGIVVRAADLDIASVLGMSFPSQRGGIIFWADLVGSKHIYASLKKWSEKYGNFYKPSRFLEERAMNGVPLVRNLKSILLIYRFTNPS</sequence>
<keyword evidence="13" id="KW-0413">Isomerase</keyword>
<evidence type="ECO:0000256" key="10">
    <source>
        <dbReference type="ARBA" id="ARBA00023027"/>
    </source>
</evidence>
<dbReference type="Gene3D" id="3.40.50.720">
    <property type="entry name" value="NAD(P)-binding Rossmann-like Domain"/>
    <property type="match status" value="1"/>
</dbReference>
<dbReference type="CDD" id="cd06558">
    <property type="entry name" value="crotonase-like"/>
    <property type="match status" value="1"/>
</dbReference>
<dbReference type="Pfam" id="PF00725">
    <property type="entry name" value="3HCDH"/>
    <property type="match status" value="2"/>
</dbReference>
<dbReference type="GO" id="GO:0008692">
    <property type="term" value="F:3-hydroxybutyryl-CoA epimerase activity"/>
    <property type="evidence" value="ECO:0007669"/>
    <property type="project" value="UniProtKB-EC"/>
</dbReference>
<evidence type="ECO:0000256" key="5">
    <source>
        <dbReference type="ARBA" id="ARBA00007005"/>
    </source>
</evidence>
<dbReference type="SUPFAM" id="SSF48179">
    <property type="entry name" value="6-phosphogluconate dehydrogenase C-terminal domain-like"/>
    <property type="match status" value="2"/>
</dbReference>
<evidence type="ECO:0000256" key="15">
    <source>
        <dbReference type="ARBA" id="ARBA00023268"/>
    </source>
</evidence>
<dbReference type="PANTHER" id="PTHR23309">
    <property type="entry name" value="3-HYDROXYACYL-COA DEHYROGENASE"/>
    <property type="match status" value="1"/>
</dbReference>
<dbReference type="InterPro" id="IPR001753">
    <property type="entry name" value="Enoyl-CoA_hydra/iso"/>
</dbReference>
<keyword evidence="8" id="KW-0276">Fatty acid metabolism</keyword>
<comment type="similarity">
    <text evidence="19">Belongs to the enoyl-CoA hydratase/isomerase family.</text>
</comment>
<dbReference type="GO" id="GO:0004300">
    <property type="term" value="F:enoyl-CoA hydratase activity"/>
    <property type="evidence" value="ECO:0007669"/>
    <property type="project" value="UniProtKB-EC"/>
</dbReference>
<evidence type="ECO:0000256" key="2">
    <source>
        <dbReference type="ARBA" id="ARBA00000765"/>
    </source>
</evidence>
<evidence type="ECO:0000259" key="20">
    <source>
        <dbReference type="Pfam" id="PF00725"/>
    </source>
</evidence>
<dbReference type="InterPro" id="IPR036291">
    <property type="entry name" value="NAD(P)-bd_dom_sf"/>
</dbReference>
<dbReference type="GO" id="GO:0006635">
    <property type="term" value="P:fatty acid beta-oxidation"/>
    <property type="evidence" value="ECO:0007669"/>
    <property type="project" value="TreeGrafter"/>
</dbReference>
<dbReference type="Pfam" id="PF02737">
    <property type="entry name" value="3HCDH_N"/>
    <property type="match status" value="1"/>
</dbReference>
<keyword evidence="10" id="KW-0520">NAD</keyword>
<dbReference type="GO" id="GO:0003857">
    <property type="term" value="F:(3S)-3-hydroxyacyl-CoA dehydrogenase (NAD+) activity"/>
    <property type="evidence" value="ECO:0007669"/>
    <property type="project" value="TreeGrafter"/>
</dbReference>
<evidence type="ECO:0000256" key="9">
    <source>
        <dbReference type="ARBA" id="ARBA00023002"/>
    </source>
</evidence>
<comment type="catalytic activity">
    <reaction evidence="16">
        <text>(3S)-3-hydroxybutanoyl-CoA = (3R)-3-hydroxybutanoyl-CoA</text>
        <dbReference type="Rhea" id="RHEA:21760"/>
        <dbReference type="ChEBI" id="CHEBI:57315"/>
        <dbReference type="ChEBI" id="CHEBI:57316"/>
        <dbReference type="EC" id="5.1.2.3"/>
    </reaction>
</comment>
<dbReference type="GO" id="GO:0070403">
    <property type="term" value="F:NAD+ binding"/>
    <property type="evidence" value="ECO:0007669"/>
    <property type="project" value="InterPro"/>
</dbReference>
<name>A0AA38TC79_9ASTR</name>
<keyword evidence="11" id="KW-0443">Lipid metabolism</keyword>
<keyword evidence="15" id="KW-0511">Multifunctional enzyme</keyword>
<evidence type="ECO:0000256" key="16">
    <source>
        <dbReference type="ARBA" id="ARBA00023701"/>
    </source>
</evidence>
<dbReference type="FunFam" id="1.10.1040.50:FF:000004">
    <property type="entry name" value="Peroxisomal fatty acid beta-oxidation multifunctional protein"/>
    <property type="match status" value="1"/>
</dbReference>
<comment type="similarity">
    <text evidence="6">In the N-terminal section; belongs to the enoyl-CoA hydratase/isomerase family.</text>
</comment>
<evidence type="ECO:0000256" key="1">
    <source>
        <dbReference type="ARBA" id="ARBA00000452"/>
    </source>
</evidence>
<comment type="catalytic activity">
    <reaction evidence="18">
        <text>a 4-saturated-(3S)-3-hydroxyacyl-CoA = a (3E)-enoyl-CoA + H2O</text>
        <dbReference type="Rhea" id="RHEA:20724"/>
        <dbReference type="ChEBI" id="CHEBI:15377"/>
        <dbReference type="ChEBI" id="CHEBI:58521"/>
        <dbReference type="ChEBI" id="CHEBI:137480"/>
        <dbReference type="EC" id="4.2.1.17"/>
    </reaction>
</comment>
<feature type="domain" description="3-hydroxyacyl-CoA dehydrogenase C-terminal" evidence="20">
    <location>
        <begin position="534"/>
        <end position="627"/>
    </location>
</feature>
<evidence type="ECO:0000313" key="22">
    <source>
        <dbReference type="EMBL" id="KAJ9551296.1"/>
    </source>
</evidence>
<evidence type="ECO:0000256" key="8">
    <source>
        <dbReference type="ARBA" id="ARBA00022832"/>
    </source>
</evidence>
<comment type="pathway">
    <text evidence="4">Lipid metabolism; fatty acid beta-oxidation.</text>
</comment>
<evidence type="ECO:0000256" key="3">
    <source>
        <dbReference type="ARBA" id="ARBA00004275"/>
    </source>
</evidence>
<evidence type="ECO:0000256" key="12">
    <source>
        <dbReference type="ARBA" id="ARBA00023140"/>
    </source>
</evidence>
<keyword evidence="12" id="KW-0576">Peroxisome</keyword>
<evidence type="ECO:0000256" key="11">
    <source>
        <dbReference type="ARBA" id="ARBA00023098"/>
    </source>
</evidence>
<dbReference type="InterPro" id="IPR008927">
    <property type="entry name" value="6-PGluconate_DH-like_C_sf"/>
</dbReference>
<dbReference type="Gene3D" id="3.90.226.10">
    <property type="entry name" value="2-enoyl-CoA Hydratase, Chain A, domain 1"/>
    <property type="match status" value="1"/>
</dbReference>
<gene>
    <name evidence="22" type="ORF">OSB04_015341</name>
</gene>
<dbReference type="Proteomes" id="UP001172457">
    <property type="component" value="Chromosome 4"/>
</dbReference>
<evidence type="ECO:0000313" key="23">
    <source>
        <dbReference type="Proteomes" id="UP001172457"/>
    </source>
</evidence>
<dbReference type="GO" id="GO:0004165">
    <property type="term" value="F:delta(3)-delta(2)-enoyl-CoA isomerase activity"/>
    <property type="evidence" value="ECO:0007669"/>
    <property type="project" value="UniProtKB-EC"/>
</dbReference>
<feature type="domain" description="3-hydroxyacyl-CoA dehydrogenase C-terminal" evidence="20">
    <location>
        <begin position="666"/>
        <end position="747"/>
    </location>
</feature>
<proteinExistence type="inferred from homology"/>
<comment type="subcellular location">
    <subcellularLocation>
        <location evidence="3">Peroxisome</location>
    </subcellularLocation>
</comment>
<evidence type="ECO:0000256" key="14">
    <source>
        <dbReference type="ARBA" id="ARBA00023239"/>
    </source>
</evidence>
<dbReference type="InterPro" id="IPR018376">
    <property type="entry name" value="Enoyl-CoA_hyd/isom_CS"/>
</dbReference>
<dbReference type="SUPFAM" id="SSF51735">
    <property type="entry name" value="NAD(P)-binding Rossmann-fold domains"/>
    <property type="match status" value="1"/>
</dbReference>
<evidence type="ECO:0000256" key="13">
    <source>
        <dbReference type="ARBA" id="ARBA00023235"/>
    </source>
</evidence>
<reference evidence="22" key="1">
    <citation type="submission" date="2023-03" db="EMBL/GenBank/DDBJ databases">
        <title>Chromosome-scale reference genome and RAD-based genetic map of yellow starthistle (Centaurea solstitialis) reveal putative structural variation and QTLs associated with invader traits.</title>
        <authorList>
            <person name="Reatini B."/>
            <person name="Cang F.A."/>
            <person name="Jiang Q."/>
            <person name="Mckibben M.T.W."/>
            <person name="Barker M.S."/>
            <person name="Rieseberg L.H."/>
            <person name="Dlugosch K.M."/>
        </authorList>
    </citation>
    <scope>NUCLEOTIDE SEQUENCE</scope>
    <source>
        <strain evidence="22">CAN-66</strain>
        <tissue evidence="22">Leaf</tissue>
    </source>
</reference>